<name>A0A384JRT7_BOTFB</name>
<reference evidence="3 4" key="3">
    <citation type="journal article" date="2017" name="Mol. Plant Pathol.">
        <title>A gapless genome sequence of the fungus Botrytis cinerea.</title>
        <authorList>
            <person name="Van Kan J.A."/>
            <person name="Stassen J.H."/>
            <person name="Mosbach A."/>
            <person name="Van Der Lee T.A."/>
            <person name="Faino L."/>
            <person name="Farmer A.D."/>
            <person name="Papasotiriou D.G."/>
            <person name="Zhou S."/>
            <person name="Seidl M.F."/>
            <person name="Cottam E."/>
            <person name="Edel D."/>
            <person name="Hahn M."/>
            <person name="Schwartz D.C."/>
            <person name="Dietrich R.A."/>
            <person name="Widdison S."/>
            <person name="Scalliet G."/>
        </authorList>
    </citation>
    <scope>NUCLEOTIDE SEQUENCE [LARGE SCALE GENOMIC DNA]</scope>
    <source>
        <strain evidence="3 4">B05.10</strain>
    </source>
</reference>
<dbReference type="VEuPathDB" id="FungiDB:Bcin09g00900"/>
<dbReference type="OrthoDB" id="3538299at2759"/>
<keyword evidence="4" id="KW-1185">Reference proteome</keyword>
<dbReference type="EMBL" id="CP009813">
    <property type="protein sequence ID" value="ATZ53212.1"/>
    <property type="molecule type" value="Genomic_DNA"/>
</dbReference>
<evidence type="ECO:0000256" key="1">
    <source>
        <dbReference type="SAM" id="MobiDB-lite"/>
    </source>
</evidence>
<sequence length="163" mass="19407">MFIDWVIYIAPICIMIVMFLGGWEASQLYGHSKQLRQMRARVLNEILETPPEERLNRMLDLCFFVVADKKDTLEILEVEVLPEVYAHLEMRLRQIELEGRRFENILTVDSQMGYEEQVKRVWKLIEEFRKRERGERELEKETSKDISESRKEGAENSDLEKGI</sequence>
<dbReference type="Proteomes" id="UP000001798">
    <property type="component" value="Chromosome 9"/>
</dbReference>
<dbReference type="RefSeq" id="XP_001545842.1">
    <property type="nucleotide sequence ID" value="XM_001545792.2"/>
</dbReference>
<keyword evidence="2" id="KW-0472">Membrane</keyword>
<dbReference type="GeneID" id="5426290"/>
<evidence type="ECO:0000313" key="3">
    <source>
        <dbReference type="EMBL" id="ATZ53212.1"/>
    </source>
</evidence>
<feature type="region of interest" description="Disordered" evidence="1">
    <location>
        <begin position="132"/>
        <end position="163"/>
    </location>
</feature>
<reference evidence="3 4" key="1">
    <citation type="journal article" date="2011" name="PLoS Genet.">
        <title>Genomic analysis of the necrotrophic fungal pathogens Sclerotinia sclerotiorum and Botrytis cinerea.</title>
        <authorList>
            <person name="Amselem J."/>
            <person name="Cuomo C.A."/>
            <person name="van Kan J.A."/>
            <person name="Viaud M."/>
            <person name="Benito E.P."/>
            <person name="Couloux A."/>
            <person name="Coutinho P.M."/>
            <person name="de Vries R.P."/>
            <person name="Dyer P.S."/>
            <person name="Fillinger S."/>
            <person name="Fournier E."/>
            <person name="Gout L."/>
            <person name="Hahn M."/>
            <person name="Kohn L."/>
            <person name="Lapalu N."/>
            <person name="Plummer K.M."/>
            <person name="Pradier J.M."/>
            <person name="Quevillon E."/>
            <person name="Sharon A."/>
            <person name="Simon A."/>
            <person name="ten Have A."/>
            <person name="Tudzynski B."/>
            <person name="Tudzynski P."/>
            <person name="Wincker P."/>
            <person name="Andrew M."/>
            <person name="Anthouard V."/>
            <person name="Beever R.E."/>
            <person name="Beffa R."/>
            <person name="Benoit I."/>
            <person name="Bouzid O."/>
            <person name="Brault B."/>
            <person name="Chen Z."/>
            <person name="Choquer M."/>
            <person name="Collemare J."/>
            <person name="Cotton P."/>
            <person name="Danchin E.G."/>
            <person name="Da Silva C."/>
            <person name="Gautier A."/>
            <person name="Giraud C."/>
            <person name="Giraud T."/>
            <person name="Gonzalez C."/>
            <person name="Grossetete S."/>
            <person name="Guldener U."/>
            <person name="Henrissat B."/>
            <person name="Howlett B.J."/>
            <person name="Kodira C."/>
            <person name="Kretschmer M."/>
            <person name="Lappartient A."/>
            <person name="Leroch M."/>
            <person name="Levis C."/>
            <person name="Mauceli E."/>
            <person name="Neuveglise C."/>
            <person name="Oeser B."/>
            <person name="Pearson M."/>
            <person name="Poulain J."/>
            <person name="Poussereau N."/>
            <person name="Quesneville H."/>
            <person name="Rascle C."/>
            <person name="Schumacher J."/>
            <person name="Segurens B."/>
            <person name="Sexton A."/>
            <person name="Silva E."/>
            <person name="Sirven C."/>
            <person name="Soanes D.M."/>
            <person name="Talbot N.J."/>
            <person name="Templeton M."/>
            <person name="Yandava C."/>
            <person name="Yarden O."/>
            <person name="Zeng Q."/>
            <person name="Rollins J.A."/>
            <person name="Lebrun M.H."/>
            <person name="Dickman M."/>
        </authorList>
    </citation>
    <scope>NUCLEOTIDE SEQUENCE [LARGE SCALE GENOMIC DNA]</scope>
    <source>
        <strain evidence="3 4">B05.10</strain>
    </source>
</reference>
<feature type="transmembrane region" description="Helical" evidence="2">
    <location>
        <begin position="6"/>
        <end position="29"/>
    </location>
</feature>
<accession>A0A384JRT7</accession>
<reference evidence="3 4" key="2">
    <citation type="journal article" date="2012" name="Eukaryot. Cell">
        <title>Genome update of Botrytis cinerea strains B05.10 and T4.</title>
        <authorList>
            <person name="Staats M."/>
            <person name="van Kan J.A."/>
        </authorList>
    </citation>
    <scope>NUCLEOTIDE SEQUENCE [LARGE SCALE GENOMIC DNA]</scope>
    <source>
        <strain evidence="3 4">B05.10</strain>
    </source>
</reference>
<keyword evidence="2" id="KW-1133">Transmembrane helix</keyword>
<dbReference type="KEGG" id="bfu:BCIN_09g00900"/>
<organism evidence="3 4">
    <name type="scientific">Botryotinia fuckeliana (strain B05.10)</name>
    <name type="common">Noble rot fungus</name>
    <name type="synonym">Botrytis cinerea</name>
    <dbReference type="NCBI Taxonomy" id="332648"/>
    <lineage>
        <taxon>Eukaryota</taxon>
        <taxon>Fungi</taxon>
        <taxon>Dikarya</taxon>
        <taxon>Ascomycota</taxon>
        <taxon>Pezizomycotina</taxon>
        <taxon>Leotiomycetes</taxon>
        <taxon>Helotiales</taxon>
        <taxon>Sclerotiniaceae</taxon>
        <taxon>Botrytis</taxon>
    </lineage>
</organism>
<gene>
    <name evidence="3" type="ORF">BCIN_09g00900</name>
</gene>
<evidence type="ECO:0000313" key="4">
    <source>
        <dbReference type="Proteomes" id="UP000001798"/>
    </source>
</evidence>
<proteinExistence type="predicted"/>
<protein>
    <submittedName>
        <fullName evidence="3">Uncharacterized protein</fullName>
    </submittedName>
</protein>
<dbReference type="AlphaFoldDB" id="A0A384JRT7"/>
<keyword evidence="2" id="KW-0812">Transmembrane</keyword>
<evidence type="ECO:0000256" key="2">
    <source>
        <dbReference type="SAM" id="Phobius"/>
    </source>
</evidence>